<dbReference type="Proteomes" id="UP000485058">
    <property type="component" value="Unassembled WGS sequence"/>
</dbReference>
<sequence>MATVTARAPQARPKARFGRAHSPDALEQLYSSQNDQLAAGDGAVEEGPVAHLLPKVMVPYITPPGETPRKVNRMLGYALNSKRLKDRLMDTSQLIGEVNVDYTRTMNKMSFDAALRRGHSGCAAPLVALTEQFQQEEQKPAPLKGCVSVAEYDYPHQFSEYSFRTLLTKPEVISALARIRVECAKVLKMSLFNLHYTKSLRLDEFEQGQSQNTDQ</sequence>
<gene>
    <name evidence="2" type="ORF">HaLaN_16440</name>
</gene>
<feature type="non-terminal residue" evidence="2">
    <location>
        <position position="1"/>
    </location>
</feature>
<keyword evidence="3" id="KW-1185">Reference proteome</keyword>
<reference evidence="2 3" key="1">
    <citation type="submission" date="2020-02" db="EMBL/GenBank/DDBJ databases">
        <title>Draft genome sequence of Haematococcus lacustris strain NIES-144.</title>
        <authorList>
            <person name="Morimoto D."/>
            <person name="Nakagawa S."/>
            <person name="Yoshida T."/>
            <person name="Sawayama S."/>
        </authorList>
    </citation>
    <scope>NUCLEOTIDE SEQUENCE [LARGE SCALE GENOMIC DNA]</scope>
    <source>
        <strain evidence="2 3">NIES-144</strain>
    </source>
</reference>
<evidence type="ECO:0000313" key="3">
    <source>
        <dbReference type="Proteomes" id="UP000485058"/>
    </source>
</evidence>
<proteinExistence type="predicted"/>
<protein>
    <submittedName>
        <fullName evidence="2">Uncharacterized protein</fullName>
    </submittedName>
</protein>
<organism evidence="2 3">
    <name type="scientific">Haematococcus lacustris</name>
    <name type="common">Green alga</name>
    <name type="synonym">Haematococcus pluvialis</name>
    <dbReference type="NCBI Taxonomy" id="44745"/>
    <lineage>
        <taxon>Eukaryota</taxon>
        <taxon>Viridiplantae</taxon>
        <taxon>Chlorophyta</taxon>
        <taxon>core chlorophytes</taxon>
        <taxon>Chlorophyceae</taxon>
        <taxon>CS clade</taxon>
        <taxon>Chlamydomonadales</taxon>
        <taxon>Haematococcaceae</taxon>
        <taxon>Haematococcus</taxon>
    </lineage>
</organism>
<evidence type="ECO:0000256" key="1">
    <source>
        <dbReference type="SAM" id="MobiDB-lite"/>
    </source>
</evidence>
<name>A0A699ZA06_HAELA</name>
<feature type="non-terminal residue" evidence="2">
    <location>
        <position position="215"/>
    </location>
</feature>
<dbReference type="EMBL" id="BLLF01001471">
    <property type="protein sequence ID" value="GFH19487.1"/>
    <property type="molecule type" value="Genomic_DNA"/>
</dbReference>
<dbReference type="AlphaFoldDB" id="A0A699ZA06"/>
<feature type="region of interest" description="Disordered" evidence="1">
    <location>
        <begin position="1"/>
        <end position="21"/>
    </location>
</feature>
<comment type="caution">
    <text evidence="2">The sequence shown here is derived from an EMBL/GenBank/DDBJ whole genome shotgun (WGS) entry which is preliminary data.</text>
</comment>
<accession>A0A699ZA06</accession>
<evidence type="ECO:0000313" key="2">
    <source>
        <dbReference type="EMBL" id="GFH19487.1"/>
    </source>
</evidence>